<dbReference type="Proteomes" id="UP001258945">
    <property type="component" value="Unassembled WGS sequence"/>
</dbReference>
<keyword evidence="9" id="KW-1185">Reference proteome</keyword>
<dbReference type="InterPro" id="IPR046358">
    <property type="entry name" value="Flagellin_C"/>
</dbReference>
<dbReference type="AlphaFoldDB" id="A0A1L7ACE5"/>
<dbReference type="SUPFAM" id="SSF64518">
    <property type="entry name" value="Phase 1 flagellin"/>
    <property type="match status" value="1"/>
</dbReference>
<keyword evidence="3" id="KW-0964">Secreted</keyword>
<dbReference type="GO" id="GO:0005198">
    <property type="term" value="F:structural molecule activity"/>
    <property type="evidence" value="ECO:0007669"/>
    <property type="project" value="UniProtKB-UniRule"/>
</dbReference>
<dbReference type="InterPro" id="IPR001492">
    <property type="entry name" value="Flagellin"/>
</dbReference>
<organism evidence="6 8">
    <name type="scientific">Roseomonas gilardii</name>
    <dbReference type="NCBI Taxonomy" id="257708"/>
    <lineage>
        <taxon>Bacteria</taxon>
        <taxon>Pseudomonadati</taxon>
        <taxon>Pseudomonadota</taxon>
        <taxon>Alphaproteobacteria</taxon>
        <taxon>Acetobacterales</taxon>
        <taxon>Roseomonadaceae</taxon>
        <taxon>Roseomonas</taxon>
    </lineage>
</organism>
<dbReference type="STRING" id="257708.RGI145_04395"/>
<dbReference type="Proteomes" id="UP000185494">
    <property type="component" value="Chromosome 1"/>
</dbReference>
<feature type="domain" description="Flagellin N-terminal" evidence="4">
    <location>
        <begin position="31"/>
        <end position="140"/>
    </location>
</feature>
<comment type="function">
    <text evidence="3">Flagellin is the subunit protein which polymerizes to form the filaments of bacterial flagella.</text>
</comment>
<dbReference type="eggNOG" id="COG1344">
    <property type="taxonomic scope" value="Bacteria"/>
</dbReference>
<sequence length="344" mass="34748">MTASTIAGASGTLSRILMQSLAQRDRVDLLSRQSSSGRVASLYGDEAPQARQAISLRGEIARRAAYTGALNQASGRADASQQALTQLSDIASEFRATALSLNSSSATRASDVAIAAKAAMQQVASLLNTQYAGEYLFSGADSANPAVTDASGITGSGMMSGVASAVAGLEGSDAATVLSQAMQAVATDSPFSSYLQSASPSAARSVAGADGRTIAYGVPAGSLGASGWAGALMGNLAVLASLTDGQQSSANFDALMQQVTGNLESVGTDITRDASRVGLAQNAITTALSSHSEATDALKTQLSGLEDVDFEATLATLQSAQTQLEASWKVLSLVSGLSLTSFLN</sequence>
<dbReference type="InterPro" id="IPR001029">
    <property type="entry name" value="Flagellin_N"/>
</dbReference>
<dbReference type="EMBL" id="JAVVDO010000024">
    <property type="protein sequence ID" value="MDT8332271.1"/>
    <property type="molecule type" value="Genomic_DNA"/>
</dbReference>
<keyword evidence="7" id="KW-0966">Cell projection</keyword>
<proteinExistence type="inferred from homology"/>
<dbReference type="GO" id="GO:0009288">
    <property type="term" value="C:bacterial-type flagellum"/>
    <property type="evidence" value="ECO:0007669"/>
    <property type="project" value="UniProtKB-SubCell"/>
</dbReference>
<comment type="similarity">
    <text evidence="1 3">Belongs to the bacterial flagellin family.</text>
</comment>
<evidence type="ECO:0000259" key="4">
    <source>
        <dbReference type="Pfam" id="PF00669"/>
    </source>
</evidence>
<keyword evidence="2 3" id="KW-0975">Bacterial flagellum</keyword>
<dbReference type="KEGG" id="rgi:RGI145_04395"/>
<reference evidence="7 9" key="2">
    <citation type="journal article" date="2019" name="Microb. Pathog.">
        <title>Comparison of VITEK 2, MALDI-TOF MS, 16S rRNA gene sequencing, and whole-genome sequencing for identification of Roseomonas mucosa.</title>
        <authorList>
            <person name="Rudolph W.W."/>
            <person name="Gunzer F."/>
            <person name="Trauth M."/>
            <person name="Bunk B."/>
            <person name="Bigge R."/>
            <person name="Schrottner P."/>
        </authorList>
    </citation>
    <scope>NUCLEOTIDE SEQUENCE [LARGE SCALE GENOMIC DNA]</scope>
    <source>
        <strain evidence="7 9">DSM 103800</strain>
    </source>
</reference>
<dbReference type="RefSeq" id="WP_075797401.1">
    <property type="nucleotide sequence ID" value="NZ_CP015583.1"/>
</dbReference>
<evidence type="ECO:0000259" key="5">
    <source>
        <dbReference type="Pfam" id="PF00700"/>
    </source>
</evidence>
<reference evidence="7" key="3">
    <citation type="submission" date="2023-09" db="EMBL/GenBank/DDBJ databases">
        <authorList>
            <person name="Schober I."/>
            <person name="Bunk B."/>
        </authorList>
    </citation>
    <scope>NUCLEOTIDE SEQUENCE</scope>
    <source>
        <strain evidence="7">DSM 103800</strain>
    </source>
</reference>
<dbReference type="Pfam" id="PF00669">
    <property type="entry name" value="Flagellin_N"/>
    <property type="match status" value="1"/>
</dbReference>
<evidence type="ECO:0000256" key="3">
    <source>
        <dbReference type="RuleBase" id="RU362073"/>
    </source>
</evidence>
<keyword evidence="7" id="KW-0282">Flagellum</keyword>
<dbReference type="Pfam" id="PF00700">
    <property type="entry name" value="Flagellin_C"/>
    <property type="match status" value="1"/>
</dbReference>
<feature type="domain" description="Flagellin C-terminal" evidence="5">
    <location>
        <begin position="263"/>
        <end position="343"/>
    </location>
</feature>
<accession>A0A1L7ACE5</accession>
<dbReference type="GO" id="GO:0005576">
    <property type="term" value="C:extracellular region"/>
    <property type="evidence" value="ECO:0007669"/>
    <property type="project" value="UniProtKB-SubCell"/>
</dbReference>
<evidence type="ECO:0000256" key="2">
    <source>
        <dbReference type="ARBA" id="ARBA00023143"/>
    </source>
</evidence>
<evidence type="ECO:0000313" key="9">
    <source>
        <dbReference type="Proteomes" id="UP001258945"/>
    </source>
</evidence>
<evidence type="ECO:0000313" key="7">
    <source>
        <dbReference type="EMBL" id="MDT8332271.1"/>
    </source>
</evidence>
<keyword evidence="7" id="KW-0969">Cilium</keyword>
<gene>
    <name evidence="6" type="ORF">RGI145_04395</name>
    <name evidence="7" type="ORF">RQ831_14510</name>
</gene>
<evidence type="ECO:0000256" key="1">
    <source>
        <dbReference type="ARBA" id="ARBA00005709"/>
    </source>
</evidence>
<name>A0A1L7ACE5_9PROT</name>
<reference evidence="6 8" key="1">
    <citation type="submission" date="2016-05" db="EMBL/GenBank/DDBJ databases">
        <title>Complete Genome and Methylome Analysis of Psychrotrophic Bacterial Isolates from Antarctic Lake Untersee.</title>
        <authorList>
            <person name="Fomenkov A."/>
            <person name="Akimov V.N."/>
            <person name="Vasilyeva L.V."/>
            <person name="Andersen D."/>
            <person name="Vincze T."/>
            <person name="Roberts R.J."/>
        </authorList>
    </citation>
    <scope>NUCLEOTIDE SEQUENCE [LARGE SCALE GENOMIC DNA]</scope>
    <source>
        <strain evidence="6 8">U14-5</strain>
    </source>
</reference>
<evidence type="ECO:0000313" key="8">
    <source>
        <dbReference type="Proteomes" id="UP000185494"/>
    </source>
</evidence>
<dbReference type="Gene3D" id="1.20.1330.10">
    <property type="entry name" value="f41 fragment of flagellin, N-terminal domain"/>
    <property type="match status" value="1"/>
</dbReference>
<protein>
    <recommendedName>
        <fullName evidence="3">Flagellin</fullName>
    </recommendedName>
</protein>
<dbReference type="PANTHER" id="PTHR42792:SF1">
    <property type="entry name" value="FLAGELLAR HOOK-ASSOCIATED PROTEIN 3"/>
    <property type="match status" value="1"/>
</dbReference>
<evidence type="ECO:0000313" key="6">
    <source>
        <dbReference type="EMBL" id="APT56456.1"/>
    </source>
</evidence>
<dbReference type="PANTHER" id="PTHR42792">
    <property type="entry name" value="FLAGELLIN"/>
    <property type="match status" value="1"/>
</dbReference>
<dbReference type="EMBL" id="CP015583">
    <property type="protein sequence ID" value="APT56456.1"/>
    <property type="molecule type" value="Genomic_DNA"/>
</dbReference>
<comment type="subcellular location">
    <subcellularLocation>
        <location evidence="3">Secreted</location>
    </subcellularLocation>
    <subcellularLocation>
        <location evidence="3">Bacterial flagellum</location>
    </subcellularLocation>
</comment>